<dbReference type="Proteomes" id="UP000010471">
    <property type="component" value="Chromosome"/>
</dbReference>
<dbReference type="KEGG" id="mic:Mic7113_3378"/>
<dbReference type="PATRIC" id="fig|1173027.3.peg.3722"/>
<dbReference type="HOGENOM" id="CLU_590279_0_0_3"/>
<keyword evidence="2" id="KW-1185">Reference proteome</keyword>
<organism evidence="1 2">
    <name type="scientific">Allocoleopsis franciscana PCC 7113</name>
    <dbReference type="NCBI Taxonomy" id="1173027"/>
    <lineage>
        <taxon>Bacteria</taxon>
        <taxon>Bacillati</taxon>
        <taxon>Cyanobacteriota</taxon>
        <taxon>Cyanophyceae</taxon>
        <taxon>Coleofasciculales</taxon>
        <taxon>Coleofasciculaceae</taxon>
        <taxon>Allocoleopsis</taxon>
        <taxon>Allocoleopsis franciscana</taxon>
    </lineage>
</organism>
<reference evidence="1 2" key="1">
    <citation type="submission" date="2012-06" db="EMBL/GenBank/DDBJ databases">
        <title>Finished chromosome of genome of Microcoleus sp. PCC 7113.</title>
        <authorList>
            <consortium name="US DOE Joint Genome Institute"/>
            <person name="Gugger M."/>
            <person name="Coursin T."/>
            <person name="Rippka R."/>
            <person name="Tandeau De Marsac N."/>
            <person name="Huntemann M."/>
            <person name="Wei C.-L."/>
            <person name="Han J."/>
            <person name="Detter J.C."/>
            <person name="Han C."/>
            <person name="Tapia R."/>
            <person name="Chen A."/>
            <person name="Kyrpides N."/>
            <person name="Mavromatis K."/>
            <person name="Markowitz V."/>
            <person name="Szeto E."/>
            <person name="Ivanova N."/>
            <person name="Pagani I."/>
            <person name="Pati A."/>
            <person name="Goodwin L."/>
            <person name="Nordberg H.P."/>
            <person name="Cantor M.N."/>
            <person name="Hua S.X."/>
            <person name="Woyke T."/>
            <person name="Kerfeld C.A."/>
        </authorList>
    </citation>
    <scope>NUCLEOTIDE SEQUENCE [LARGE SCALE GENOMIC DNA]</scope>
    <source>
        <strain evidence="1 2">PCC 7113</strain>
    </source>
</reference>
<proteinExistence type="predicted"/>
<sequence>MMELQVARTRCKDRLVWAIAQLEGKSDPVQIEKITELIIQTMTGPWRYFHTTEHIFEVGGSVDAIEILAALFHDIVYVQVDHGMNLNISRYLAPFILEDKGKLVIEKPATLPNDLMFEIVMAVFGLVPGETLSPFKGQNEFLSAVIAAMALEPLLSPSLIAQIAACIEATIPFRGLSESGLTPSERLYERLIAANHHFNFGWDEAQTIAVVKRSVRLVNRDVENFAFPNSADFLDNTWNLMPETNHELSHADSYTVQGYRRSLHKMEEFMNFLKPEIVFQQFMEEPDDPTYRILISRTQKNLEVARLYLAIKVITIAILEAISYRLGRNIPLSTLMGELPRPGTITPTLAQFLPDLLIPLEPKTTLEAEVLDLLIQGRNQESVYDLKNSPVATYIIRSIGFDSVGYLLKQAKAFFAGAISATDFLRELKSEVLSTIINAVEQVFTNRIEALRELSLDTTFSQTKPH</sequence>
<dbReference type="SUPFAM" id="SSF109604">
    <property type="entry name" value="HD-domain/PDEase-like"/>
    <property type="match status" value="1"/>
</dbReference>
<dbReference type="EMBL" id="CP003630">
    <property type="protein sequence ID" value="AFZ19110.1"/>
    <property type="molecule type" value="Genomic_DNA"/>
</dbReference>
<accession>K9WFF1</accession>
<gene>
    <name evidence="1" type="ORF">Mic7113_3378</name>
</gene>
<name>K9WFF1_9CYAN</name>
<dbReference type="AlphaFoldDB" id="K9WFF1"/>
<dbReference type="eggNOG" id="ENOG502Z7JN">
    <property type="taxonomic scope" value="Bacteria"/>
</dbReference>
<dbReference type="STRING" id="1173027.Mic7113_3378"/>
<evidence type="ECO:0000313" key="1">
    <source>
        <dbReference type="EMBL" id="AFZ19110.1"/>
    </source>
</evidence>
<evidence type="ECO:0000313" key="2">
    <source>
        <dbReference type="Proteomes" id="UP000010471"/>
    </source>
</evidence>
<protein>
    <submittedName>
        <fullName evidence="1">Uncharacterized protein</fullName>
    </submittedName>
</protein>